<keyword evidence="4" id="KW-0804">Transcription</keyword>
<dbReference type="GO" id="GO:0000976">
    <property type="term" value="F:transcription cis-regulatory region binding"/>
    <property type="evidence" value="ECO:0007669"/>
    <property type="project" value="TreeGrafter"/>
</dbReference>
<protein>
    <submittedName>
        <fullName evidence="8">Transcriptional regulator, TetR family</fullName>
    </submittedName>
</protein>
<dbReference type="AlphaFoldDB" id="A0A1R4EPB8"/>
<dbReference type="Pfam" id="PF00440">
    <property type="entry name" value="TetR_N"/>
    <property type="match status" value="1"/>
</dbReference>
<dbReference type="Gene3D" id="1.10.357.10">
    <property type="entry name" value="Tetracycline Repressor, domain 2"/>
    <property type="match status" value="1"/>
</dbReference>
<dbReference type="EMBL" id="FUHW01000001">
    <property type="protein sequence ID" value="SJM45554.1"/>
    <property type="molecule type" value="Genomic_DNA"/>
</dbReference>
<dbReference type="Gene3D" id="1.10.260.40">
    <property type="entry name" value="lambda repressor-like DNA-binding domains"/>
    <property type="match status" value="1"/>
</dbReference>
<dbReference type="InterPro" id="IPR010982">
    <property type="entry name" value="Lambda_DNA-bd_dom_sf"/>
</dbReference>
<keyword evidence="9" id="KW-1185">Reference proteome</keyword>
<dbReference type="InterPro" id="IPR001387">
    <property type="entry name" value="Cro/C1-type_HTH"/>
</dbReference>
<dbReference type="InterPro" id="IPR050109">
    <property type="entry name" value="HTH-type_TetR-like_transc_reg"/>
</dbReference>
<dbReference type="InterPro" id="IPR036271">
    <property type="entry name" value="Tet_transcr_reg_TetR-rel_C_sf"/>
</dbReference>
<dbReference type="InterPro" id="IPR009057">
    <property type="entry name" value="Homeodomain-like_sf"/>
</dbReference>
<dbReference type="PANTHER" id="PTHR30055">
    <property type="entry name" value="HTH-TYPE TRANSCRIPTIONAL REGULATOR RUTR"/>
    <property type="match status" value="1"/>
</dbReference>
<reference evidence="8 9" key="1">
    <citation type="submission" date="2017-02" db="EMBL/GenBank/DDBJ databases">
        <authorList>
            <person name="Peterson S.W."/>
        </authorList>
    </citation>
    <scope>NUCLEOTIDE SEQUENCE [LARGE SCALE GENOMIC DNA]</scope>
    <source>
        <strain evidence="8 9">B Ar 00.02</strain>
    </source>
</reference>
<proteinExistence type="predicted"/>
<accession>A0A1R4EPB8</accession>
<evidence type="ECO:0000256" key="1">
    <source>
        <dbReference type="ARBA" id="ARBA00022491"/>
    </source>
</evidence>
<dbReference type="SUPFAM" id="SSF46689">
    <property type="entry name" value="Homeodomain-like"/>
    <property type="match status" value="1"/>
</dbReference>
<feature type="domain" description="HTH cro/C1-type" evidence="6">
    <location>
        <begin position="26"/>
        <end position="69"/>
    </location>
</feature>
<sequence length="294" mass="32760">MPTSRPSAETLAERARHAIHHSGLAQRDVAALIGIDETKLSKSLKGVRRFNPEELTLLATNTGVTANWLISGSDSAAGASVAPSARMLPTQHREDSTSARKRRLIIERAWWLFAEKGHANVRVSDIARETEISPASVHYYFPTKLEIFAETLRYSVKLAFDRQVTELHSIPDPVQRLKHLIRLQLPEGVAGRAEWSIWLQTWGQAAVDPSQRDNHSHGYERWRQTVEGIITDGQRSGVFSSVNAADLTLDITSLMDGLGIKVLTGMLTTAQMQEHIENFIDRTIVTSEESSHEP</sequence>
<dbReference type="GO" id="GO:0003700">
    <property type="term" value="F:DNA-binding transcription factor activity"/>
    <property type="evidence" value="ECO:0007669"/>
    <property type="project" value="TreeGrafter"/>
</dbReference>
<organism evidence="8 9">
    <name type="scientific">Arthrobacter rhombi</name>
    <dbReference type="NCBI Taxonomy" id="71253"/>
    <lineage>
        <taxon>Bacteria</taxon>
        <taxon>Bacillati</taxon>
        <taxon>Actinomycetota</taxon>
        <taxon>Actinomycetes</taxon>
        <taxon>Micrococcales</taxon>
        <taxon>Micrococcaceae</taxon>
        <taxon>Arthrobacter</taxon>
    </lineage>
</organism>
<dbReference type="PROSITE" id="PS50977">
    <property type="entry name" value="HTH_TETR_2"/>
    <property type="match status" value="1"/>
</dbReference>
<dbReference type="RefSeq" id="WP_179204184.1">
    <property type="nucleotide sequence ID" value="NZ_FUHW01000001.1"/>
</dbReference>
<evidence type="ECO:0000256" key="5">
    <source>
        <dbReference type="PROSITE-ProRule" id="PRU00335"/>
    </source>
</evidence>
<feature type="DNA-binding region" description="H-T-H motif" evidence="5">
    <location>
        <begin position="122"/>
        <end position="141"/>
    </location>
</feature>
<dbReference type="PANTHER" id="PTHR30055:SF234">
    <property type="entry name" value="HTH-TYPE TRANSCRIPTIONAL REGULATOR BETI"/>
    <property type="match status" value="1"/>
</dbReference>
<name>A0A1R4EPB8_9MICC</name>
<evidence type="ECO:0000256" key="3">
    <source>
        <dbReference type="ARBA" id="ARBA00023125"/>
    </source>
</evidence>
<dbReference type="CDD" id="cd00093">
    <property type="entry name" value="HTH_XRE"/>
    <property type="match status" value="1"/>
</dbReference>
<keyword evidence="3 5" id="KW-0238">DNA-binding</keyword>
<gene>
    <name evidence="8" type="ORF">FM101_00085</name>
</gene>
<dbReference type="InterPro" id="IPR001647">
    <property type="entry name" value="HTH_TetR"/>
</dbReference>
<dbReference type="Pfam" id="PF13977">
    <property type="entry name" value="TetR_C_6"/>
    <property type="match status" value="1"/>
</dbReference>
<feature type="domain" description="HTH tetR-type" evidence="7">
    <location>
        <begin position="99"/>
        <end position="159"/>
    </location>
</feature>
<evidence type="ECO:0000256" key="4">
    <source>
        <dbReference type="ARBA" id="ARBA00023163"/>
    </source>
</evidence>
<evidence type="ECO:0000256" key="2">
    <source>
        <dbReference type="ARBA" id="ARBA00023015"/>
    </source>
</evidence>
<evidence type="ECO:0000259" key="6">
    <source>
        <dbReference type="PROSITE" id="PS50943"/>
    </source>
</evidence>
<dbReference type="InterPro" id="IPR039538">
    <property type="entry name" value="BetI_C"/>
</dbReference>
<evidence type="ECO:0000259" key="7">
    <source>
        <dbReference type="PROSITE" id="PS50977"/>
    </source>
</evidence>
<evidence type="ECO:0000313" key="9">
    <source>
        <dbReference type="Proteomes" id="UP000195913"/>
    </source>
</evidence>
<dbReference type="SUPFAM" id="SSF48498">
    <property type="entry name" value="Tetracyclin repressor-like, C-terminal domain"/>
    <property type="match status" value="1"/>
</dbReference>
<evidence type="ECO:0000313" key="8">
    <source>
        <dbReference type="EMBL" id="SJM45554.1"/>
    </source>
</evidence>
<dbReference type="Proteomes" id="UP000195913">
    <property type="component" value="Unassembled WGS sequence"/>
</dbReference>
<dbReference type="PROSITE" id="PS50943">
    <property type="entry name" value="HTH_CROC1"/>
    <property type="match status" value="1"/>
</dbReference>
<keyword evidence="2" id="KW-0805">Transcription regulation</keyword>
<dbReference type="SUPFAM" id="SSF47413">
    <property type="entry name" value="lambda repressor-like DNA-binding domains"/>
    <property type="match status" value="1"/>
</dbReference>
<keyword evidence="1" id="KW-0678">Repressor</keyword>